<evidence type="ECO:0008006" key="3">
    <source>
        <dbReference type="Google" id="ProtNLM"/>
    </source>
</evidence>
<name>A0A375IYB7_9BURK</name>
<evidence type="ECO:0000313" key="1">
    <source>
        <dbReference type="EMBL" id="SPR96550.1"/>
    </source>
</evidence>
<organism evidence="1 2">
    <name type="scientific">Cupriavidus taiwanensis</name>
    <dbReference type="NCBI Taxonomy" id="164546"/>
    <lineage>
        <taxon>Bacteria</taxon>
        <taxon>Pseudomonadati</taxon>
        <taxon>Pseudomonadota</taxon>
        <taxon>Betaproteobacteria</taxon>
        <taxon>Burkholderiales</taxon>
        <taxon>Burkholderiaceae</taxon>
        <taxon>Cupriavidus</taxon>
    </lineage>
</organism>
<evidence type="ECO:0000313" key="2">
    <source>
        <dbReference type="Proteomes" id="UP000256805"/>
    </source>
</evidence>
<reference evidence="1 2" key="1">
    <citation type="submission" date="2018-01" db="EMBL/GenBank/DDBJ databases">
        <authorList>
            <person name="Gaut B.S."/>
            <person name="Morton B.R."/>
            <person name="Clegg M.T."/>
            <person name="Duvall M.R."/>
        </authorList>
    </citation>
    <scope>NUCLEOTIDE SEQUENCE [LARGE SCALE GENOMIC DNA]</scope>
    <source>
        <strain evidence="1">Cupriavidus taiwanensis cmp 52</strain>
    </source>
</reference>
<dbReference type="AlphaFoldDB" id="A0A375IYB7"/>
<sequence>MPRTGAAALPHAVCRCCGGAGCACQPSVDAMAARGIPGQITLGSAAFGTTAIRNLQFPLAVRVDVESGACELSMRGFTRTVRHGEARLIPALEEVSLTLLRQARLTLTMLPECGLEPGREHCRPAPDDPRKRRPATAGLSLAVFAAPQLDWGLSSAAACLGKLDGRSLSRKLLQECSSLRQLVKTQRLARFLFDLMASARPASAASYGFTDHCRLENAVYDQFGMSISALSRLSRSRPGMPQKAG</sequence>
<proteinExistence type="predicted"/>
<accession>A0A375IYB7</accession>
<gene>
    <name evidence="1" type="ORF">CBM2634_A130016</name>
</gene>
<dbReference type="Proteomes" id="UP000256805">
    <property type="component" value="Unassembled WGS sequence"/>
</dbReference>
<dbReference type="EMBL" id="OVTA01000005">
    <property type="protein sequence ID" value="SPR96550.1"/>
    <property type="molecule type" value="Genomic_DNA"/>
</dbReference>
<protein>
    <recommendedName>
        <fullName evidence="3">HTH araC/xylS-type domain-containing protein</fullName>
    </recommendedName>
</protein>